<keyword evidence="10 14" id="KW-0472">Membrane</keyword>
<feature type="domain" description="Ion transport" evidence="15">
    <location>
        <begin position="176"/>
        <end position="415"/>
    </location>
</feature>
<reference evidence="16 17" key="1">
    <citation type="submission" date="2024-02" db="EMBL/GenBank/DDBJ databases">
        <authorList>
            <person name="Chen Y."/>
            <person name="Shah S."/>
            <person name="Dougan E. K."/>
            <person name="Thang M."/>
            <person name="Chan C."/>
        </authorList>
    </citation>
    <scope>NUCLEOTIDE SEQUENCE [LARGE SCALE GENOMIC DNA]</scope>
</reference>
<feature type="region of interest" description="Disordered" evidence="13">
    <location>
        <begin position="93"/>
        <end position="117"/>
    </location>
</feature>
<dbReference type="InterPro" id="IPR027359">
    <property type="entry name" value="Volt_channel_dom_sf"/>
</dbReference>
<dbReference type="PANTHER" id="PTHR45628:SF7">
    <property type="entry name" value="VOLTAGE-DEPENDENT CALCIUM CHANNEL TYPE A SUBUNIT ALPHA-1"/>
    <property type="match status" value="1"/>
</dbReference>
<dbReference type="Proteomes" id="UP001642484">
    <property type="component" value="Unassembled WGS sequence"/>
</dbReference>
<evidence type="ECO:0000256" key="11">
    <source>
        <dbReference type="ARBA" id="ARBA00023180"/>
    </source>
</evidence>
<evidence type="ECO:0000256" key="8">
    <source>
        <dbReference type="ARBA" id="ARBA00022989"/>
    </source>
</evidence>
<evidence type="ECO:0000256" key="9">
    <source>
        <dbReference type="ARBA" id="ARBA00023065"/>
    </source>
</evidence>
<evidence type="ECO:0000256" key="4">
    <source>
        <dbReference type="ARBA" id="ARBA00022673"/>
    </source>
</evidence>
<dbReference type="Gene3D" id="1.10.238.10">
    <property type="entry name" value="EF-hand"/>
    <property type="match status" value="1"/>
</dbReference>
<comment type="caution">
    <text evidence="16">The sequence shown here is derived from an EMBL/GenBank/DDBJ whole genome shotgun (WGS) entry which is preliminary data.</text>
</comment>
<keyword evidence="2" id="KW-0813">Transport</keyword>
<feature type="transmembrane region" description="Helical" evidence="14">
    <location>
        <begin position="251"/>
        <end position="270"/>
    </location>
</feature>
<feature type="transmembrane region" description="Helical" evidence="14">
    <location>
        <begin position="220"/>
        <end position="239"/>
    </location>
</feature>
<evidence type="ECO:0000256" key="14">
    <source>
        <dbReference type="SAM" id="Phobius"/>
    </source>
</evidence>
<evidence type="ECO:0000256" key="2">
    <source>
        <dbReference type="ARBA" id="ARBA00022448"/>
    </source>
</evidence>
<evidence type="ECO:0000256" key="7">
    <source>
        <dbReference type="ARBA" id="ARBA00022882"/>
    </source>
</evidence>
<evidence type="ECO:0000256" key="6">
    <source>
        <dbReference type="ARBA" id="ARBA00022837"/>
    </source>
</evidence>
<evidence type="ECO:0000259" key="15">
    <source>
        <dbReference type="Pfam" id="PF00520"/>
    </source>
</evidence>
<keyword evidence="12" id="KW-0407">Ion channel</keyword>
<keyword evidence="4" id="KW-0107">Calcium channel</keyword>
<keyword evidence="7" id="KW-0851">Voltage-gated channel</keyword>
<keyword evidence="5 14" id="KW-0812">Transmembrane</keyword>
<feature type="transmembrane region" description="Helical" evidence="14">
    <location>
        <begin position="315"/>
        <end position="338"/>
    </location>
</feature>
<feature type="transmembrane region" description="Helical" evidence="14">
    <location>
        <begin position="394"/>
        <end position="417"/>
    </location>
</feature>
<evidence type="ECO:0000256" key="5">
    <source>
        <dbReference type="ARBA" id="ARBA00022692"/>
    </source>
</evidence>
<keyword evidence="6" id="KW-0106">Calcium</keyword>
<gene>
    <name evidence="16" type="ORF">CCMP2556_LOCUS53804</name>
</gene>
<evidence type="ECO:0000256" key="12">
    <source>
        <dbReference type="ARBA" id="ARBA00023303"/>
    </source>
</evidence>
<evidence type="ECO:0000256" key="13">
    <source>
        <dbReference type="SAM" id="MobiDB-lite"/>
    </source>
</evidence>
<evidence type="ECO:0000256" key="10">
    <source>
        <dbReference type="ARBA" id="ARBA00023136"/>
    </source>
</evidence>
<dbReference type="SUPFAM" id="SSF47473">
    <property type="entry name" value="EF-hand"/>
    <property type="match status" value="1"/>
</dbReference>
<keyword evidence="11" id="KW-0325">Glycoprotein</keyword>
<keyword evidence="8 14" id="KW-1133">Transmembrane helix</keyword>
<dbReference type="Gene3D" id="1.20.120.350">
    <property type="entry name" value="Voltage-gated potassium channels. Chain C"/>
    <property type="match status" value="1"/>
</dbReference>
<dbReference type="SUPFAM" id="SSF81324">
    <property type="entry name" value="Voltage-gated potassium channels"/>
    <property type="match status" value="1"/>
</dbReference>
<evidence type="ECO:0000256" key="1">
    <source>
        <dbReference type="ARBA" id="ARBA00004141"/>
    </source>
</evidence>
<dbReference type="InterPro" id="IPR005821">
    <property type="entry name" value="Ion_trans_dom"/>
</dbReference>
<dbReference type="InterPro" id="IPR011992">
    <property type="entry name" value="EF-hand-dom_pair"/>
</dbReference>
<protein>
    <recommendedName>
        <fullName evidence="15">Ion transport domain-containing protein</fullName>
    </recommendedName>
</protein>
<dbReference type="InterPro" id="IPR050599">
    <property type="entry name" value="VDCC_alpha-1_subunit"/>
</dbReference>
<name>A0ABP0SUR4_9DINO</name>
<sequence>MVALSPDDVGSGAAASEEELRLLKFALEQHEQFISEITASFERLRAAQSFPGEDLAVVSNVPPDQQEPQDSSWPLAPIDFDTDETSSIRPASLAKEASNKIRKSRTTASQAFPDTPWDCHRTADQDWDCGRRPSQRSHGSRTTRKVPTVGMLLAEPNLVLSPIQRCVQIIINYGGALVVLLNSMVLLFQLEMEGRTVAFDLKLGLNEGQDFNEVLPSFRVIDSIFIFIFLGELLLRVAVERLDWLKDLANWLDFVMVVAGLVDFFFYVQAESADSVTLRFITVMKAFRAIRMVRSFRFFRGLRMLVKACQCCLPSLCWSMLLLAVFMCMGGLILGNLLQNFIKDESQNFEDRRWIWERYGTASRATWTLYEITFAGNWPQNVRPVLEKVSQGFIVFYLLYITIIVFAVIRVISALFLRDTLEEANNDAHHMVLEKLRKKNEYVDKLAGIFRTIETDGMITEEKFTEILQNPKVKAYFQTLEIDVQEGAALFHLLDNGEGAVTFEEFIDGIMRCKGPARAIDTVALHADLKSLEVKLSVMEKMLRQSTGTVEDQKLRRPSSHNHAEQMLAFRNERFDAPILGMTRQVSPA</sequence>
<comment type="subcellular location">
    <subcellularLocation>
        <location evidence="1">Membrane</location>
        <topology evidence="1">Multi-pass membrane protein</topology>
    </subcellularLocation>
</comment>
<evidence type="ECO:0000256" key="3">
    <source>
        <dbReference type="ARBA" id="ARBA00022568"/>
    </source>
</evidence>
<dbReference type="EMBL" id="CAXAMN010028328">
    <property type="protein sequence ID" value="CAK9116143.1"/>
    <property type="molecule type" value="Genomic_DNA"/>
</dbReference>
<dbReference type="PANTHER" id="PTHR45628">
    <property type="entry name" value="VOLTAGE-DEPENDENT CALCIUM CHANNEL TYPE A SUBUNIT ALPHA-1"/>
    <property type="match status" value="1"/>
</dbReference>
<evidence type="ECO:0000313" key="17">
    <source>
        <dbReference type="Proteomes" id="UP001642484"/>
    </source>
</evidence>
<evidence type="ECO:0000313" key="16">
    <source>
        <dbReference type="EMBL" id="CAK9116143.1"/>
    </source>
</evidence>
<proteinExistence type="predicted"/>
<keyword evidence="17" id="KW-1185">Reference proteome</keyword>
<dbReference type="Gene3D" id="1.10.287.70">
    <property type="match status" value="1"/>
</dbReference>
<feature type="transmembrane region" description="Helical" evidence="14">
    <location>
        <begin position="170"/>
        <end position="190"/>
    </location>
</feature>
<keyword evidence="9" id="KW-0406">Ion transport</keyword>
<dbReference type="Pfam" id="PF00520">
    <property type="entry name" value="Ion_trans"/>
    <property type="match status" value="1"/>
</dbReference>
<keyword evidence="3" id="KW-0109">Calcium transport</keyword>
<accession>A0ABP0SUR4</accession>
<organism evidence="16 17">
    <name type="scientific">Durusdinium trenchii</name>
    <dbReference type="NCBI Taxonomy" id="1381693"/>
    <lineage>
        <taxon>Eukaryota</taxon>
        <taxon>Sar</taxon>
        <taxon>Alveolata</taxon>
        <taxon>Dinophyceae</taxon>
        <taxon>Suessiales</taxon>
        <taxon>Symbiodiniaceae</taxon>
        <taxon>Durusdinium</taxon>
    </lineage>
</organism>